<name>A0A1I7WNN0_HETBA</name>
<sequence>MAFDSAFWEGIHHPVFFQQQASVNPMQDSQFNASTSLVHFLEYVKLVKERLQL</sequence>
<dbReference type="Proteomes" id="UP000095283">
    <property type="component" value="Unplaced"/>
</dbReference>
<dbReference type="AlphaFoldDB" id="A0A1I7WNN0"/>
<reference evidence="2" key="1">
    <citation type="submission" date="2016-11" db="UniProtKB">
        <authorList>
            <consortium name="WormBaseParasite"/>
        </authorList>
    </citation>
    <scope>IDENTIFICATION</scope>
</reference>
<organism evidence="1 2">
    <name type="scientific">Heterorhabditis bacteriophora</name>
    <name type="common">Entomopathogenic nematode worm</name>
    <dbReference type="NCBI Taxonomy" id="37862"/>
    <lineage>
        <taxon>Eukaryota</taxon>
        <taxon>Metazoa</taxon>
        <taxon>Ecdysozoa</taxon>
        <taxon>Nematoda</taxon>
        <taxon>Chromadorea</taxon>
        <taxon>Rhabditida</taxon>
        <taxon>Rhabditina</taxon>
        <taxon>Rhabditomorpha</taxon>
        <taxon>Strongyloidea</taxon>
        <taxon>Heterorhabditidae</taxon>
        <taxon>Heterorhabditis</taxon>
    </lineage>
</organism>
<proteinExistence type="predicted"/>
<keyword evidence="1" id="KW-1185">Reference proteome</keyword>
<dbReference type="WBParaSite" id="Hba_06749">
    <property type="protein sequence ID" value="Hba_06749"/>
    <property type="gene ID" value="Hba_06749"/>
</dbReference>
<protein>
    <submittedName>
        <fullName evidence="2">Uncharacterized protein</fullName>
    </submittedName>
</protein>
<evidence type="ECO:0000313" key="2">
    <source>
        <dbReference type="WBParaSite" id="Hba_06749"/>
    </source>
</evidence>
<evidence type="ECO:0000313" key="1">
    <source>
        <dbReference type="Proteomes" id="UP000095283"/>
    </source>
</evidence>
<accession>A0A1I7WNN0</accession>